<feature type="binding site" evidence="8">
    <location>
        <position position="168"/>
    </location>
    <ligand>
        <name>ATP</name>
        <dbReference type="ChEBI" id="CHEBI:30616"/>
    </ligand>
</feature>
<feature type="domain" description="Chromosomal replication initiator DnaA C-terminal" evidence="13">
    <location>
        <begin position="367"/>
        <end position="435"/>
    </location>
</feature>
<dbReference type="GO" id="GO:0005886">
    <property type="term" value="C:plasma membrane"/>
    <property type="evidence" value="ECO:0007669"/>
    <property type="project" value="TreeGrafter"/>
</dbReference>
<dbReference type="InterPro" id="IPR027417">
    <property type="entry name" value="P-loop_NTPase"/>
</dbReference>
<evidence type="ECO:0000256" key="8">
    <source>
        <dbReference type="HAMAP-Rule" id="MF_00377"/>
    </source>
</evidence>
<sequence length="460" mass="52858">MDSFKELYDNVLRVCRQHPKVSEIGFNRWIKAMEPGKLDGNRVTLFAPNDFMCRTTREIYGDVFEAAFEEILGFRTEVVFAIKEEDPQAKKAPGEFDGIEDIKQRMDDMINRHKRSDYDLTFENFIKGKSNELAYAYCIAVSGKNNVTSQMKKSMFNPLFIYGDSGLGKTHLLKAIENEVRKNHPDLNIIYTTGENFTNELLKAITQQKTAEFHDKYRRCDFLLVDDIQFIAGKEMTQEEFFHTFNELYNAGRQIVLTSDISPNRIRQLEDRIKTRFTLGVQADVQPPDFETRLAIVKRKAELLDLNIPDNVARVVSERIKKNIRQLEGAVNKMKGLTMFSNETPSLSMAQRVIKETLIDSTPNEVTIDRILNDVGVAFSVAADDIKSSKRNAQISQARKAAIYVIREVKGTPFNEIARELNRNHSTISISYSDIHEAMEHNADLRDTITDIIKNLRMFE</sequence>
<dbReference type="PANTHER" id="PTHR30050:SF2">
    <property type="entry name" value="CHROMOSOMAL REPLICATION INITIATOR PROTEIN DNAA"/>
    <property type="match status" value="1"/>
</dbReference>
<dbReference type="InterPro" id="IPR018312">
    <property type="entry name" value="Chromosome_initiator_DnaA_CS"/>
</dbReference>
<evidence type="ECO:0000256" key="5">
    <source>
        <dbReference type="ARBA" id="ARBA00022840"/>
    </source>
</evidence>
<dbReference type="Gene3D" id="1.10.1750.10">
    <property type="match status" value="1"/>
</dbReference>
<evidence type="ECO:0000256" key="9">
    <source>
        <dbReference type="NCBIfam" id="TIGR00362"/>
    </source>
</evidence>
<keyword evidence="3 8" id="KW-0235">DNA replication</keyword>
<dbReference type="AlphaFoldDB" id="A0A9D1NQK6"/>
<comment type="subunit">
    <text evidence="8">Oligomerizes as a right-handed, spiral filament on DNA at oriC.</text>
</comment>
<evidence type="ECO:0000256" key="11">
    <source>
        <dbReference type="RuleBase" id="RU004227"/>
    </source>
</evidence>
<dbReference type="Pfam" id="PF08299">
    <property type="entry name" value="Bac_DnaA_C"/>
    <property type="match status" value="1"/>
</dbReference>
<dbReference type="GO" id="GO:0006270">
    <property type="term" value="P:DNA replication initiation"/>
    <property type="evidence" value="ECO:0007669"/>
    <property type="project" value="UniProtKB-UniRule"/>
</dbReference>
<feature type="binding site" evidence="8">
    <location>
        <position position="170"/>
    </location>
    <ligand>
        <name>ATP</name>
        <dbReference type="ChEBI" id="CHEBI:30616"/>
    </ligand>
</feature>
<evidence type="ECO:0000259" key="13">
    <source>
        <dbReference type="SMART" id="SM00760"/>
    </source>
</evidence>
<evidence type="ECO:0000259" key="12">
    <source>
        <dbReference type="SMART" id="SM00382"/>
    </source>
</evidence>
<dbReference type="SMART" id="SM00760">
    <property type="entry name" value="Bac_DnaA_C"/>
    <property type="match status" value="1"/>
</dbReference>
<dbReference type="GO" id="GO:0003688">
    <property type="term" value="F:DNA replication origin binding"/>
    <property type="evidence" value="ECO:0007669"/>
    <property type="project" value="UniProtKB-UniRule"/>
</dbReference>
<feature type="region of interest" description="Domain IV, binds dsDNA" evidence="8">
    <location>
        <begin position="339"/>
        <end position="460"/>
    </location>
</feature>
<reference evidence="14" key="2">
    <citation type="journal article" date="2021" name="PeerJ">
        <title>Extensive microbial diversity within the chicken gut microbiome revealed by metagenomics and culture.</title>
        <authorList>
            <person name="Gilroy R."/>
            <person name="Ravi A."/>
            <person name="Getino M."/>
            <person name="Pursley I."/>
            <person name="Horton D.L."/>
            <person name="Alikhan N.F."/>
            <person name="Baker D."/>
            <person name="Gharbi K."/>
            <person name="Hall N."/>
            <person name="Watson M."/>
            <person name="Adriaenssens E.M."/>
            <person name="Foster-Nyarko E."/>
            <person name="Jarju S."/>
            <person name="Secka A."/>
            <person name="Antonio M."/>
            <person name="Oren A."/>
            <person name="Chaudhuri R.R."/>
            <person name="La Ragione R."/>
            <person name="Hildebrand F."/>
            <person name="Pallen M.J."/>
        </authorList>
    </citation>
    <scope>NUCLEOTIDE SEQUENCE</scope>
    <source>
        <strain evidence="14">1370</strain>
    </source>
</reference>
<proteinExistence type="inferred from homology"/>
<evidence type="ECO:0000256" key="1">
    <source>
        <dbReference type="ARBA" id="ARBA00006583"/>
    </source>
</evidence>
<dbReference type="GO" id="GO:0005737">
    <property type="term" value="C:cytoplasm"/>
    <property type="evidence" value="ECO:0007669"/>
    <property type="project" value="UniProtKB-SubCell"/>
</dbReference>
<dbReference type="PRINTS" id="PR00051">
    <property type="entry name" value="DNAA"/>
</dbReference>
<feature type="region of interest" description="Domain I, interacts with DnaA modulators" evidence="8">
    <location>
        <begin position="1"/>
        <end position="86"/>
    </location>
</feature>
<dbReference type="SUPFAM" id="SSF48295">
    <property type="entry name" value="TrpR-like"/>
    <property type="match status" value="1"/>
</dbReference>
<dbReference type="InterPro" id="IPR020591">
    <property type="entry name" value="Chromosome_initiator_DnaA-like"/>
</dbReference>
<dbReference type="Gene3D" id="1.10.8.60">
    <property type="match status" value="1"/>
</dbReference>
<evidence type="ECO:0000256" key="3">
    <source>
        <dbReference type="ARBA" id="ARBA00022705"/>
    </source>
</evidence>
<dbReference type="InterPro" id="IPR010921">
    <property type="entry name" value="Trp_repressor/repl_initiator"/>
</dbReference>
<dbReference type="Pfam" id="PF11638">
    <property type="entry name" value="DnaA_N"/>
    <property type="match status" value="1"/>
</dbReference>
<dbReference type="CDD" id="cd06571">
    <property type="entry name" value="Bac_DnaA_C"/>
    <property type="match status" value="1"/>
</dbReference>
<dbReference type="InterPro" id="IPR038454">
    <property type="entry name" value="DnaA_N_sf"/>
</dbReference>
<keyword evidence="6 8" id="KW-0446">Lipid-binding</keyword>
<feature type="binding site" evidence="8">
    <location>
        <position position="169"/>
    </location>
    <ligand>
        <name>ATP</name>
        <dbReference type="ChEBI" id="CHEBI:30616"/>
    </ligand>
</feature>
<dbReference type="SMART" id="SM00382">
    <property type="entry name" value="AAA"/>
    <property type="match status" value="1"/>
</dbReference>
<dbReference type="Gene3D" id="3.40.50.300">
    <property type="entry name" value="P-loop containing nucleotide triphosphate hydrolases"/>
    <property type="match status" value="1"/>
</dbReference>
<dbReference type="InterPro" id="IPR024633">
    <property type="entry name" value="DnaA_N_dom"/>
</dbReference>
<dbReference type="InterPro" id="IPR003593">
    <property type="entry name" value="AAA+_ATPase"/>
</dbReference>
<comment type="domain">
    <text evidence="8">Domain I is involved in oligomerization and binding regulators, domain II is flexibile and of varying length in different bacteria, domain III forms the AAA+ region, while domain IV binds dsDNA.</text>
</comment>
<keyword evidence="4 8" id="KW-0547">Nucleotide-binding</keyword>
<dbReference type="InterPro" id="IPR001957">
    <property type="entry name" value="Chromosome_initiator_DnaA"/>
</dbReference>
<dbReference type="NCBIfam" id="TIGR00362">
    <property type="entry name" value="DnaA"/>
    <property type="match status" value="1"/>
</dbReference>
<dbReference type="GO" id="GO:0005524">
    <property type="term" value="F:ATP binding"/>
    <property type="evidence" value="ECO:0007669"/>
    <property type="project" value="UniProtKB-UniRule"/>
</dbReference>
<dbReference type="Gene3D" id="3.30.300.180">
    <property type="match status" value="1"/>
</dbReference>
<comment type="subcellular location">
    <subcellularLocation>
        <location evidence="8">Cytoplasm</location>
    </subcellularLocation>
</comment>
<evidence type="ECO:0000256" key="10">
    <source>
        <dbReference type="RuleBase" id="RU000577"/>
    </source>
</evidence>
<dbReference type="EMBL" id="DVOL01000045">
    <property type="protein sequence ID" value="HIV10748.1"/>
    <property type="molecule type" value="Genomic_DNA"/>
</dbReference>
<evidence type="ECO:0000313" key="14">
    <source>
        <dbReference type="EMBL" id="HIV10748.1"/>
    </source>
</evidence>
<dbReference type="InterPro" id="IPR013159">
    <property type="entry name" value="DnaA_C"/>
</dbReference>
<dbReference type="CDD" id="cd00009">
    <property type="entry name" value="AAA"/>
    <property type="match status" value="1"/>
</dbReference>
<keyword evidence="7 8" id="KW-0238">DNA-binding</keyword>
<dbReference type="PANTHER" id="PTHR30050">
    <property type="entry name" value="CHROMOSOMAL REPLICATION INITIATOR PROTEIN DNAA"/>
    <property type="match status" value="1"/>
</dbReference>
<dbReference type="GO" id="GO:0006275">
    <property type="term" value="P:regulation of DNA replication"/>
    <property type="evidence" value="ECO:0007669"/>
    <property type="project" value="UniProtKB-UniRule"/>
</dbReference>
<name>A0A9D1NQK6_9FIRM</name>
<evidence type="ECO:0000256" key="2">
    <source>
        <dbReference type="ARBA" id="ARBA00022490"/>
    </source>
</evidence>
<dbReference type="SUPFAM" id="SSF52540">
    <property type="entry name" value="P-loop containing nucleoside triphosphate hydrolases"/>
    <property type="match status" value="1"/>
</dbReference>
<evidence type="ECO:0000313" key="15">
    <source>
        <dbReference type="Proteomes" id="UP000823960"/>
    </source>
</evidence>
<feature type="domain" description="AAA+ ATPase" evidence="12">
    <location>
        <begin position="155"/>
        <end position="285"/>
    </location>
</feature>
<comment type="caution">
    <text evidence="14">The sequence shown here is derived from an EMBL/GenBank/DDBJ whole genome shotgun (WGS) entry which is preliminary data.</text>
</comment>
<dbReference type="PROSITE" id="PS01008">
    <property type="entry name" value="DNAA"/>
    <property type="match status" value="1"/>
</dbReference>
<gene>
    <name evidence="8 14" type="primary">dnaA</name>
    <name evidence="14" type="ORF">IAD28_03510</name>
</gene>
<evidence type="ECO:0000256" key="6">
    <source>
        <dbReference type="ARBA" id="ARBA00023121"/>
    </source>
</evidence>
<protein>
    <recommendedName>
        <fullName evidence="8 9">Chromosomal replication initiator protein DnaA</fullName>
    </recommendedName>
</protein>
<evidence type="ECO:0000256" key="4">
    <source>
        <dbReference type="ARBA" id="ARBA00022741"/>
    </source>
</evidence>
<comment type="caution">
    <text evidence="8">Lacks conserved residue(s) required for the propagation of feature annotation.</text>
</comment>
<comment type="function">
    <text evidence="8 10">Plays an essential role in the initiation and regulation of chromosomal replication. ATP-DnaA binds to the origin of replication (oriC) to initiate formation of the DNA replication initiation complex once per cell cycle. Binds the DnaA box (a 9 base pair repeat at the origin) and separates the double-stranded (ds)DNA. Forms a right-handed helical filament on oriC DNA; dsDNA binds to the exterior of the filament while single-stranded (ss)DNA is stabiized in the filament's interior. The ATP-DnaA-oriC complex binds and stabilizes one strand of the AT-rich DNA unwinding element (DUE), permitting loading of DNA polymerase. After initiation quickly degrades to an ADP-DnaA complex that is not apt for DNA replication. Binds acidic phospholipids.</text>
</comment>
<dbReference type="Proteomes" id="UP000823960">
    <property type="component" value="Unassembled WGS sequence"/>
</dbReference>
<dbReference type="HAMAP" id="MF_00377">
    <property type="entry name" value="DnaA_bact"/>
    <property type="match status" value="1"/>
</dbReference>
<keyword evidence="5 8" id="KW-0067">ATP-binding</keyword>
<accession>A0A9D1NQK6</accession>
<organism evidence="14 15">
    <name type="scientific">Candidatus Faeciplasma avium</name>
    <dbReference type="NCBI Taxonomy" id="2840798"/>
    <lineage>
        <taxon>Bacteria</taxon>
        <taxon>Bacillati</taxon>
        <taxon>Bacillota</taxon>
        <taxon>Clostridia</taxon>
        <taxon>Eubacteriales</taxon>
        <taxon>Oscillospiraceae</taxon>
        <taxon>Oscillospiraceae incertae sedis</taxon>
        <taxon>Candidatus Faeciplasma</taxon>
    </lineage>
</organism>
<dbReference type="InterPro" id="IPR013317">
    <property type="entry name" value="DnaA_dom"/>
</dbReference>
<feature type="binding site" evidence="8">
    <location>
        <position position="166"/>
    </location>
    <ligand>
        <name>ATP</name>
        <dbReference type="ChEBI" id="CHEBI:30616"/>
    </ligand>
</feature>
<comment type="similarity">
    <text evidence="1 8 11">Belongs to the DnaA family.</text>
</comment>
<dbReference type="GO" id="GO:0008289">
    <property type="term" value="F:lipid binding"/>
    <property type="evidence" value="ECO:0007669"/>
    <property type="project" value="UniProtKB-KW"/>
</dbReference>
<dbReference type="Pfam" id="PF00308">
    <property type="entry name" value="Bac_DnaA"/>
    <property type="match status" value="1"/>
</dbReference>
<reference evidence="14" key="1">
    <citation type="submission" date="2020-10" db="EMBL/GenBank/DDBJ databases">
        <authorList>
            <person name="Gilroy R."/>
        </authorList>
    </citation>
    <scope>NUCLEOTIDE SEQUENCE</scope>
    <source>
        <strain evidence="14">1370</strain>
    </source>
</reference>
<evidence type="ECO:0000256" key="7">
    <source>
        <dbReference type="ARBA" id="ARBA00023125"/>
    </source>
</evidence>
<keyword evidence="2 8" id="KW-0963">Cytoplasm</keyword>